<feature type="signal peptide" evidence="1">
    <location>
        <begin position="1"/>
        <end position="17"/>
    </location>
</feature>
<keyword evidence="3" id="KW-1185">Reference proteome</keyword>
<evidence type="ECO:0000256" key="1">
    <source>
        <dbReference type="SAM" id="SignalP"/>
    </source>
</evidence>
<sequence>MLSDGVILCMAIPTLLANLKNCCKSSSGKSGAIPHTAQIWHPIWFPDTYMEQGCLQTVVSEQLARTMDVISAKPGETSWSCVQIHA</sequence>
<organism evidence="2 3">
    <name type="scientific">Araneus ventricosus</name>
    <name type="common">Orbweaver spider</name>
    <name type="synonym">Epeira ventricosa</name>
    <dbReference type="NCBI Taxonomy" id="182803"/>
    <lineage>
        <taxon>Eukaryota</taxon>
        <taxon>Metazoa</taxon>
        <taxon>Ecdysozoa</taxon>
        <taxon>Arthropoda</taxon>
        <taxon>Chelicerata</taxon>
        <taxon>Arachnida</taxon>
        <taxon>Araneae</taxon>
        <taxon>Araneomorphae</taxon>
        <taxon>Entelegynae</taxon>
        <taxon>Araneoidea</taxon>
        <taxon>Araneidae</taxon>
        <taxon>Araneus</taxon>
    </lineage>
</organism>
<dbReference type="AlphaFoldDB" id="A0A4Y2DXG5"/>
<name>A0A4Y2DXG5_ARAVE</name>
<protein>
    <submittedName>
        <fullName evidence="2">Uncharacterized protein</fullName>
    </submittedName>
</protein>
<dbReference type="Proteomes" id="UP000499080">
    <property type="component" value="Unassembled WGS sequence"/>
</dbReference>
<feature type="chain" id="PRO_5021361707" evidence="1">
    <location>
        <begin position="18"/>
        <end position="86"/>
    </location>
</feature>
<proteinExistence type="predicted"/>
<comment type="caution">
    <text evidence="2">The sequence shown here is derived from an EMBL/GenBank/DDBJ whole genome shotgun (WGS) entry which is preliminary data.</text>
</comment>
<gene>
    <name evidence="2" type="ORF">AVEN_105944_1</name>
</gene>
<dbReference type="EMBL" id="BGPR01000446">
    <property type="protein sequence ID" value="GBM20706.1"/>
    <property type="molecule type" value="Genomic_DNA"/>
</dbReference>
<evidence type="ECO:0000313" key="3">
    <source>
        <dbReference type="Proteomes" id="UP000499080"/>
    </source>
</evidence>
<reference evidence="2 3" key="1">
    <citation type="journal article" date="2019" name="Sci. Rep.">
        <title>Orb-weaving spider Araneus ventricosus genome elucidates the spidroin gene catalogue.</title>
        <authorList>
            <person name="Kono N."/>
            <person name="Nakamura H."/>
            <person name="Ohtoshi R."/>
            <person name="Moran D.A.P."/>
            <person name="Shinohara A."/>
            <person name="Yoshida Y."/>
            <person name="Fujiwara M."/>
            <person name="Mori M."/>
            <person name="Tomita M."/>
            <person name="Arakawa K."/>
        </authorList>
    </citation>
    <scope>NUCLEOTIDE SEQUENCE [LARGE SCALE GENOMIC DNA]</scope>
</reference>
<keyword evidence="1" id="KW-0732">Signal</keyword>
<accession>A0A4Y2DXG5</accession>
<evidence type="ECO:0000313" key="2">
    <source>
        <dbReference type="EMBL" id="GBM20706.1"/>
    </source>
</evidence>